<accession>A0A4Y8T2X9</accession>
<dbReference type="EMBL" id="SCLP01000007">
    <property type="protein sequence ID" value="TFF45803.1"/>
    <property type="molecule type" value="Genomic_DNA"/>
</dbReference>
<sequence length="94" mass="11155">MKTQYNRLAELVLPKDLEFANELHDCMVTCVYNIFNAQTKEEADRWDEELIRCSKDFMKLREAKQDYEASKSYRVIITDFRARGINASLVTRKK</sequence>
<organism evidence="1 2">
    <name type="scientific">Bacillus thuringiensis</name>
    <dbReference type="NCBI Taxonomy" id="1428"/>
    <lineage>
        <taxon>Bacteria</taxon>
        <taxon>Bacillati</taxon>
        <taxon>Bacillota</taxon>
        <taxon>Bacilli</taxon>
        <taxon>Bacillales</taxon>
        <taxon>Bacillaceae</taxon>
        <taxon>Bacillus</taxon>
        <taxon>Bacillus cereus group</taxon>
    </lineage>
</organism>
<evidence type="ECO:0000313" key="2">
    <source>
        <dbReference type="Proteomes" id="UP000297630"/>
    </source>
</evidence>
<name>A0A4Y8T2X9_BACTU</name>
<dbReference type="AlphaFoldDB" id="A0A4Y8T2X9"/>
<reference evidence="1 2" key="1">
    <citation type="submission" date="2019-01" db="EMBL/GenBank/DDBJ databases">
        <title>Draft genome sequence of Bacillus sp. DPC6431.</title>
        <authorList>
            <person name="Arbulu S."/>
            <person name="Murphy K."/>
            <person name="O'Sullivan O."/>
            <person name="Rea M.C."/>
            <person name="Hill C."/>
            <person name="Ross R.P."/>
        </authorList>
    </citation>
    <scope>NUCLEOTIDE SEQUENCE [LARGE SCALE GENOMIC DNA]</scope>
    <source>
        <strain evidence="1 2">DPC6431</strain>
    </source>
</reference>
<gene>
    <name evidence="1" type="ORF">EQ803_16180</name>
</gene>
<protein>
    <submittedName>
        <fullName evidence="1">Uncharacterized protein</fullName>
    </submittedName>
</protein>
<proteinExistence type="predicted"/>
<evidence type="ECO:0000313" key="1">
    <source>
        <dbReference type="EMBL" id="TFF45803.1"/>
    </source>
</evidence>
<dbReference type="Proteomes" id="UP000297630">
    <property type="component" value="Unassembled WGS sequence"/>
</dbReference>
<dbReference type="RefSeq" id="WP_134656445.1">
    <property type="nucleotide sequence ID" value="NZ_SCLP01000007.1"/>
</dbReference>
<comment type="caution">
    <text evidence="1">The sequence shown here is derived from an EMBL/GenBank/DDBJ whole genome shotgun (WGS) entry which is preliminary data.</text>
</comment>